<organism evidence="1 2">
    <name type="scientific">Romanomermis culicivorax</name>
    <name type="common">Nematode worm</name>
    <dbReference type="NCBI Taxonomy" id="13658"/>
    <lineage>
        <taxon>Eukaryota</taxon>
        <taxon>Metazoa</taxon>
        <taxon>Ecdysozoa</taxon>
        <taxon>Nematoda</taxon>
        <taxon>Enoplea</taxon>
        <taxon>Dorylaimia</taxon>
        <taxon>Mermithida</taxon>
        <taxon>Mermithoidea</taxon>
        <taxon>Mermithidae</taxon>
        <taxon>Romanomermis</taxon>
    </lineage>
</organism>
<dbReference type="WBParaSite" id="nRc.2.0.1.t27904-RA">
    <property type="protein sequence ID" value="nRc.2.0.1.t27904-RA"/>
    <property type="gene ID" value="nRc.2.0.1.g27904"/>
</dbReference>
<protein>
    <submittedName>
        <fullName evidence="2">Uncharacterized protein</fullName>
    </submittedName>
</protein>
<reference evidence="2" key="1">
    <citation type="submission" date="2022-11" db="UniProtKB">
        <authorList>
            <consortium name="WormBaseParasite"/>
        </authorList>
    </citation>
    <scope>IDENTIFICATION</scope>
</reference>
<evidence type="ECO:0000313" key="1">
    <source>
        <dbReference type="Proteomes" id="UP000887565"/>
    </source>
</evidence>
<proteinExistence type="predicted"/>
<dbReference type="AlphaFoldDB" id="A0A915JNT1"/>
<accession>A0A915JNT1</accession>
<evidence type="ECO:0000313" key="2">
    <source>
        <dbReference type="WBParaSite" id="nRc.2.0.1.t27904-RA"/>
    </source>
</evidence>
<name>A0A915JNT1_ROMCU</name>
<keyword evidence="1" id="KW-1185">Reference proteome</keyword>
<sequence length="79" mass="9097">MQNLEPKCPEKNAMNPLLFGPNDARKTIPKHALRIVYQQMVELYPLALYYLYIETDSIQLHIVELSSFSASKKALDDQT</sequence>
<dbReference type="Proteomes" id="UP000887565">
    <property type="component" value="Unplaced"/>
</dbReference>